<dbReference type="InterPro" id="IPR001584">
    <property type="entry name" value="Integrase_cat-core"/>
</dbReference>
<evidence type="ECO:0000313" key="2">
    <source>
        <dbReference type="EMBL" id="KAK2560835.1"/>
    </source>
</evidence>
<dbReference type="SUPFAM" id="SSF53098">
    <property type="entry name" value="Ribonuclease H-like"/>
    <property type="match status" value="1"/>
</dbReference>
<gene>
    <name evidence="2" type="ORF">P5673_016645</name>
</gene>
<dbReference type="PANTHER" id="PTHR47331:SF5">
    <property type="entry name" value="RIBONUCLEASE H"/>
    <property type="match status" value="1"/>
</dbReference>
<dbReference type="Pfam" id="PF05380">
    <property type="entry name" value="Peptidase_A17"/>
    <property type="match status" value="1"/>
</dbReference>
<organism evidence="2 3">
    <name type="scientific">Acropora cervicornis</name>
    <name type="common">Staghorn coral</name>
    <dbReference type="NCBI Taxonomy" id="6130"/>
    <lineage>
        <taxon>Eukaryota</taxon>
        <taxon>Metazoa</taxon>
        <taxon>Cnidaria</taxon>
        <taxon>Anthozoa</taxon>
        <taxon>Hexacorallia</taxon>
        <taxon>Scleractinia</taxon>
        <taxon>Astrocoeniina</taxon>
        <taxon>Acroporidae</taxon>
        <taxon>Acropora</taxon>
    </lineage>
</organism>
<dbReference type="EMBL" id="JARQWQ010000035">
    <property type="protein sequence ID" value="KAK2560835.1"/>
    <property type="molecule type" value="Genomic_DNA"/>
</dbReference>
<reference evidence="2" key="2">
    <citation type="journal article" date="2023" name="Science">
        <title>Genomic signatures of disease resistance in endangered staghorn corals.</title>
        <authorList>
            <person name="Vollmer S.V."/>
            <person name="Selwyn J.D."/>
            <person name="Despard B.A."/>
            <person name="Roesel C.L."/>
        </authorList>
    </citation>
    <scope>NUCLEOTIDE SEQUENCE</scope>
    <source>
        <strain evidence="2">K2</strain>
    </source>
</reference>
<comment type="caution">
    <text evidence="2">The sequence shown here is derived from an EMBL/GenBank/DDBJ whole genome shotgun (WGS) entry which is preliminary data.</text>
</comment>
<evidence type="ECO:0000313" key="3">
    <source>
        <dbReference type="Proteomes" id="UP001249851"/>
    </source>
</evidence>
<dbReference type="InterPro" id="IPR036397">
    <property type="entry name" value="RNaseH_sf"/>
</dbReference>
<keyword evidence="3" id="KW-1185">Reference proteome</keyword>
<name>A0AAD9QGH4_ACRCE</name>
<dbReference type="InterPro" id="IPR008042">
    <property type="entry name" value="Retrotrans_Pao"/>
</dbReference>
<dbReference type="InterPro" id="IPR012337">
    <property type="entry name" value="RNaseH-like_sf"/>
</dbReference>
<proteinExistence type="predicted"/>
<evidence type="ECO:0000259" key="1">
    <source>
        <dbReference type="PROSITE" id="PS50994"/>
    </source>
</evidence>
<dbReference type="Pfam" id="PF18701">
    <property type="entry name" value="DUF5641"/>
    <property type="match status" value="1"/>
</dbReference>
<feature type="domain" description="Integrase catalytic" evidence="1">
    <location>
        <begin position="494"/>
        <end position="680"/>
    </location>
</feature>
<dbReference type="GO" id="GO:0015074">
    <property type="term" value="P:DNA integration"/>
    <property type="evidence" value="ECO:0007669"/>
    <property type="project" value="InterPro"/>
</dbReference>
<accession>A0AAD9QGH4</accession>
<dbReference type="Proteomes" id="UP001249851">
    <property type="component" value="Unassembled WGS sequence"/>
</dbReference>
<dbReference type="PROSITE" id="PS50994">
    <property type="entry name" value="INTEGRASE"/>
    <property type="match status" value="1"/>
</dbReference>
<protein>
    <recommendedName>
        <fullName evidence="1">Integrase catalytic domain-containing protein</fullName>
    </recommendedName>
</protein>
<dbReference type="InterPro" id="IPR040676">
    <property type="entry name" value="DUF5641"/>
</dbReference>
<reference evidence="2" key="1">
    <citation type="journal article" date="2023" name="G3 (Bethesda)">
        <title>Whole genome assembly and annotation of the endangered Caribbean coral Acropora cervicornis.</title>
        <authorList>
            <person name="Selwyn J.D."/>
            <person name="Vollmer S.V."/>
        </authorList>
    </citation>
    <scope>NUCLEOTIDE SEQUENCE</scope>
    <source>
        <strain evidence="2">K2</strain>
    </source>
</reference>
<dbReference type="Gene3D" id="3.30.420.10">
    <property type="entry name" value="Ribonuclease H-like superfamily/Ribonuclease H"/>
    <property type="match status" value="1"/>
</dbReference>
<sequence length="739" mass="84671">MKVHLFGATSSPGCASYALKHLANQERVTYPTAAHFIIHDFYVDDGLTSIESTEEAKALIEGAREFIAKDRSVMQSIPKSEQASDINWDLPYKPLSIERVLGVQWFVVVDSFGFSIALKDQPLTRRGVLSTVASIDDPLGFLAPLVLKAEKILQEVYQKGVSSDSPLPDELHPSWEQWKADLLKLQNLRIPRCFIPKTMGKQRAYELHHFADASMFGYGNCSYLRIKDENNQVNVALVIGKSRVVPTKITTIPRLELTASLVSAKRTKFPVGKEISYNKEESLVLQIGDPEVKATVFTTVKKQDEFSLVNCISKFSDWQKAVAVVTYLRRLIQRNKPTSIHRTLRETQEAEFAIFKAVQHCTFKEEITILRAKRGNHKLAKNSPLIRLDPFLDEYGILRVGGRLQQASFPFEQRHPVILPKAHHVTALIIDRYHKKAKHQGNGITMNEIRSNGIWVLSLSSAVSSRIHKCVNCRRQRRPLEDQKMANLPLDRIEPSPPFTYFGMDCFGPFMIKEGRREMKKYTVIFTCMNSHAVHIEVLDDMTTYAFLNVLRCFIAMRGPVHQLRSDRGSNFVGTRNELAAATKEMNVNKIASQLRDHDCEFLLNPPYSSHRGGVWEWQIKTIRSILDHLLKDFTGRLDTSSFCTFLYEAMAIINSRPLKTQCLNDRLSPTPLTMKQRIYSPPPGCLTPEDIYARKHWRRVQYVVEQFWSRWRKEYLANLNTRQKRPRSKQNLKVGDIV</sequence>
<dbReference type="AlphaFoldDB" id="A0AAD9QGH4"/>
<dbReference type="PANTHER" id="PTHR47331">
    <property type="entry name" value="PHD-TYPE DOMAIN-CONTAINING PROTEIN"/>
    <property type="match status" value="1"/>
</dbReference>
<dbReference type="GO" id="GO:0003676">
    <property type="term" value="F:nucleic acid binding"/>
    <property type="evidence" value="ECO:0007669"/>
    <property type="project" value="InterPro"/>
</dbReference>